<dbReference type="Pfam" id="PF13180">
    <property type="entry name" value="PDZ_2"/>
    <property type="match status" value="1"/>
</dbReference>
<dbReference type="PRINTS" id="PR00834">
    <property type="entry name" value="PROTEASES2C"/>
</dbReference>
<evidence type="ECO:0000256" key="2">
    <source>
        <dbReference type="ARBA" id="ARBA00004418"/>
    </source>
</evidence>
<keyword evidence="6" id="KW-0645">Protease</keyword>
<dbReference type="InterPro" id="IPR036034">
    <property type="entry name" value="PDZ_sf"/>
</dbReference>
<dbReference type="PANTHER" id="PTHR22939:SF130">
    <property type="entry name" value="PERIPLASMIC SERINE ENDOPROTEASE DEGP-LIKE-RELATED"/>
    <property type="match status" value="1"/>
</dbReference>
<evidence type="ECO:0000256" key="4">
    <source>
        <dbReference type="ARBA" id="ARBA00013035"/>
    </source>
</evidence>
<evidence type="ECO:0000313" key="18">
    <source>
        <dbReference type="EMBL" id="OGL55399.1"/>
    </source>
</evidence>
<dbReference type="SUPFAM" id="SSF50156">
    <property type="entry name" value="PDZ domain-like"/>
    <property type="match status" value="2"/>
</dbReference>
<evidence type="ECO:0000256" key="6">
    <source>
        <dbReference type="ARBA" id="ARBA00022670"/>
    </source>
</evidence>
<dbReference type="GO" id="GO:0006508">
    <property type="term" value="P:proteolysis"/>
    <property type="evidence" value="ECO:0007669"/>
    <property type="project" value="UniProtKB-KW"/>
</dbReference>
<evidence type="ECO:0000256" key="10">
    <source>
        <dbReference type="ARBA" id="ARBA00022801"/>
    </source>
</evidence>
<dbReference type="Pfam" id="PF13365">
    <property type="entry name" value="Trypsin_2"/>
    <property type="match status" value="1"/>
</dbReference>
<dbReference type="GO" id="GO:0042597">
    <property type="term" value="C:periplasmic space"/>
    <property type="evidence" value="ECO:0007669"/>
    <property type="project" value="UniProtKB-SubCell"/>
</dbReference>
<dbReference type="SMART" id="SM00228">
    <property type="entry name" value="PDZ"/>
    <property type="match status" value="2"/>
</dbReference>
<reference evidence="18 19" key="1">
    <citation type="journal article" date="2016" name="Nat. Commun.">
        <title>Thousands of microbial genomes shed light on interconnected biogeochemical processes in an aquifer system.</title>
        <authorList>
            <person name="Anantharaman K."/>
            <person name="Brown C.T."/>
            <person name="Hug L.A."/>
            <person name="Sharon I."/>
            <person name="Castelle C.J."/>
            <person name="Probst A.J."/>
            <person name="Thomas B.C."/>
            <person name="Singh A."/>
            <person name="Wilkins M.J."/>
            <person name="Karaoz U."/>
            <person name="Brodie E.L."/>
            <person name="Williams K.H."/>
            <person name="Hubbard S.S."/>
            <person name="Banfield J.F."/>
        </authorList>
    </citation>
    <scope>NUCLEOTIDE SEQUENCE [LARGE SCALE GENOMIC DNA]</scope>
</reference>
<dbReference type="InterPro" id="IPR011782">
    <property type="entry name" value="Pept_S1C_Do"/>
</dbReference>
<comment type="similarity">
    <text evidence="3">Belongs to the peptidase S1C family.</text>
</comment>
<comment type="caution">
    <text evidence="18">The sequence shown here is derived from an EMBL/GenBank/DDBJ whole genome shotgun (WGS) entry which is preliminary data.</text>
</comment>
<dbReference type="Gene3D" id="2.40.10.120">
    <property type="match status" value="1"/>
</dbReference>
<comment type="subcellular location">
    <subcellularLocation>
        <location evidence="2">Periplasm</location>
    </subcellularLocation>
</comment>
<dbReference type="EMBL" id="MGDI01000001">
    <property type="protein sequence ID" value="OGL55399.1"/>
    <property type="molecule type" value="Genomic_DNA"/>
</dbReference>
<keyword evidence="16" id="KW-1133">Transmembrane helix</keyword>
<evidence type="ECO:0000256" key="11">
    <source>
        <dbReference type="ARBA" id="ARBA00022825"/>
    </source>
</evidence>
<comment type="catalytic activity">
    <reaction evidence="1">
        <text>Acts on substrates that are at least partially unfolded. The cleavage site P1 residue is normally between a pair of hydrophobic residues, such as Val-|-Val.</text>
        <dbReference type="EC" id="3.4.21.107"/>
    </reaction>
</comment>
<evidence type="ECO:0000259" key="17">
    <source>
        <dbReference type="PROSITE" id="PS50106"/>
    </source>
</evidence>
<feature type="binding site" evidence="15">
    <location>
        <begin position="238"/>
        <end position="240"/>
    </location>
    <ligand>
        <name>substrate</name>
    </ligand>
</feature>
<evidence type="ECO:0000256" key="12">
    <source>
        <dbReference type="ARBA" id="ARBA00023016"/>
    </source>
</evidence>
<dbReference type="SUPFAM" id="SSF50494">
    <property type="entry name" value="Trypsin-like serine proteases"/>
    <property type="match status" value="1"/>
</dbReference>
<dbReference type="Gene3D" id="2.30.42.10">
    <property type="match status" value="2"/>
</dbReference>
<dbReference type="Pfam" id="PF17820">
    <property type="entry name" value="PDZ_6"/>
    <property type="match status" value="1"/>
</dbReference>
<evidence type="ECO:0000256" key="1">
    <source>
        <dbReference type="ARBA" id="ARBA00001772"/>
    </source>
</evidence>
<dbReference type="NCBIfam" id="TIGR02037">
    <property type="entry name" value="degP_htrA_DO"/>
    <property type="match status" value="1"/>
</dbReference>
<dbReference type="Proteomes" id="UP000178082">
    <property type="component" value="Unassembled WGS sequence"/>
</dbReference>
<keyword evidence="16" id="KW-0472">Membrane</keyword>
<keyword evidence="7" id="KW-0732">Signal</keyword>
<evidence type="ECO:0000256" key="9">
    <source>
        <dbReference type="ARBA" id="ARBA00022764"/>
    </source>
</evidence>
<feature type="active site" description="Charge relay system" evidence="14">
    <location>
        <position position="166"/>
    </location>
</feature>
<dbReference type="InterPro" id="IPR001478">
    <property type="entry name" value="PDZ"/>
</dbReference>
<dbReference type="InterPro" id="IPR001940">
    <property type="entry name" value="Peptidase_S1C"/>
</dbReference>
<dbReference type="InterPro" id="IPR009003">
    <property type="entry name" value="Peptidase_S1_PA"/>
</dbReference>
<keyword evidence="12" id="KW-0346">Stress response</keyword>
<dbReference type="CDD" id="cd10839">
    <property type="entry name" value="cpPDZ1_DegP-like"/>
    <property type="match status" value="1"/>
</dbReference>
<protein>
    <recommendedName>
        <fullName evidence="5">Probable periplasmic serine endoprotease DegP-like</fullName>
        <ecNumber evidence="4">3.4.21.107</ecNumber>
    </recommendedName>
    <alternativeName>
        <fullName evidence="13">Protease Do</fullName>
    </alternativeName>
</protein>
<sequence length="489" mass="53899">MAKRGATFFGFILIILIAGGVFIASKIDFPVKSKKVLWMEKSQQSANKPKADKFERPDTFVKLIKREKPSVVNISTTQMINQRKYHPWDLKDKRGNPFDDFFEKFFEEMPRSELKRQSLGSGFIISRDGYILTNYHVIENATKITITLSDEREYEATVVGRDPKTDIALIKIPSDGNLPVAYLGDSDSLEVGEWLIAIGNPFGLAHTVTVGIVSAKGRVIGIGNYDNFIQTDASINPGNSGGPLFNTNGEVVGINTAIVAAGQGIGFATPINMVKEILKSLKEEGRATRGWLGVNIQPIDETIAKTFNLAGTKGALVGDVIADTPAEKAGIKRGDVIVRFNGKDIDSYHDLPRIVGNTKVGKVVDVVVIRNGEKNILKVLIEELKDSPVIKSSVQISDKLGLIVSDIEPLEAKRLNIPAEGIVVREVKKGSLADEYDLRAGDIILQINKEKLSGVEDYKRVLKKLEDEKHLVMLVIREGRSFYLSIKLK</sequence>
<dbReference type="AlphaFoldDB" id="A0A1F7SNP3"/>
<name>A0A1F7SNP3_9BACT</name>
<evidence type="ECO:0000256" key="8">
    <source>
        <dbReference type="ARBA" id="ARBA00022737"/>
    </source>
</evidence>
<feature type="binding site" evidence="15">
    <location>
        <position position="136"/>
    </location>
    <ligand>
        <name>substrate</name>
    </ligand>
</feature>
<feature type="domain" description="PDZ" evidence="17">
    <location>
        <begin position="278"/>
        <end position="372"/>
    </location>
</feature>
<keyword evidence="9" id="KW-0574">Periplasm</keyword>
<accession>A0A1F7SNP3</accession>
<gene>
    <name evidence="18" type="ORF">A3G31_01135</name>
</gene>
<evidence type="ECO:0000256" key="15">
    <source>
        <dbReference type="PIRSR" id="PIRSR611782-2"/>
    </source>
</evidence>
<proteinExistence type="inferred from homology"/>
<dbReference type="PANTHER" id="PTHR22939">
    <property type="entry name" value="SERINE PROTEASE FAMILY S1C HTRA-RELATED"/>
    <property type="match status" value="1"/>
</dbReference>
<keyword evidence="10" id="KW-0378">Hydrolase</keyword>
<dbReference type="PROSITE" id="PS50106">
    <property type="entry name" value="PDZ"/>
    <property type="match status" value="2"/>
</dbReference>
<feature type="transmembrane region" description="Helical" evidence="16">
    <location>
        <begin position="6"/>
        <end position="25"/>
    </location>
</feature>
<evidence type="ECO:0000313" key="19">
    <source>
        <dbReference type="Proteomes" id="UP000178082"/>
    </source>
</evidence>
<evidence type="ECO:0000256" key="7">
    <source>
        <dbReference type="ARBA" id="ARBA00022729"/>
    </source>
</evidence>
<feature type="domain" description="PDZ" evidence="17">
    <location>
        <begin position="378"/>
        <end position="480"/>
    </location>
</feature>
<dbReference type="GO" id="GO:0004252">
    <property type="term" value="F:serine-type endopeptidase activity"/>
    <property type="evidence" value="ECO:0007669"/>
    <property type="project" value="InterPro"/>
</dbReference>
<evidence type="ECO:0000256" key="5">
    <source>
        <dbReference type="ARBA" id="ARBA00013958"/>
    </source>
</evidence>
<feature type="binding site" evidence="15">
    <location>
        <begin position="256"/>
        <end position="260"/>
    </location>
    <ligand>
        <name>substrate</name>
    </ligand>
</feature>
<feature type="active site" description="Charge relay system" evidence="14">
    <location>
        <position position="136"/>
    </location>
</feature>
<keyword evidence="11" id="KW-0720">Serine protease</keyword>
<organism evidence="18 19">
    <name type="scientific">Candidatus Schekmanbacteria bacterium RIFCSPLOWO2_12_FULL_38_15</name>
    <dbReference type="NCBI Taxonomy" id="1817883"/>
    <lineage>
        <taxon>Bacteria</taxon>
        <taxon>Candidatus Schekmaniibacteriota</taxon>
    </lineage>
</organism>
<evidence type="ECO:0000256" key="16">
    <source>
        <dbReference type="SAM" id="Phobius"/>
    </source>
</evidence>
<feature type="active site" description="Charge relay system" evidence="14">
    <location>
        <position position="240"/>
    </location>
</feature>
<evidence type="ECO:0000256" key="14">
    <source>
        <dbReference type="PIRSR" id="PIRSR611782-1"/>
    </source>
</evidence>
<evidence type="ECO:0000256" key="3">
    <source>
        <dbReference type="ARBA" id="ARBA00010541"/>
    </source>
</evidence>
<dbReference type="InterPro" id="IPR041489">
    <property type="entry name" value="PDZ_6"/>
</dbReference>
<keyword evidence="16" id="KW-0812">Transmembrane</keyword>
<keyword evidence="8" id="KW-0677">Repeat</keyword>
<feature type="binding site" evidence="15">
    <location>
        <position position="166"/>
    </location>
    <ligand>
        <name>substrate</name>
    </ligand>
</feature>
<evidence type="ECO:0000256" key="13">
    <source>
        <dbReference type="ARBA" id="ARBA00032850"/>
    </source>
</evidence>
<dbReference type="STRING" id="1817883.A3G31_01135"/>
<dbReference type="EC" id="3.4.21.107" evidence="4"/>